<evidence type="ECO:0000256" key="1">
    <source>
        <dbReference type="ARBA" id="ARBA00001362"/>
    </source>
</evidence>
<evidence type="ECO:0000256" key="5">
    <source>
        <dbReference type="ARBA" id="ARBA00022833"/>
    </source>
</evidence>
<accession>A0A7K1LBP4</accession>
<keyword evidence="10" id="KW-1185">Reference proteome</keyword>
<dbReference type="GO" id="GO:0071555">
    <property type="term" value="P:cell wall organization"/>
    <property type="evidence" value="ECO:0007669"/>
    <property type="project" value="UniProtKB-KW"/>
</dbReference>
<name>A0A7K1LBP4_9ACTN</name>
<comment type="catalytic activity">
    <reaction evidence="1">
        <text>D-alanyl-D-alanine + H2O = 2 D-alanine</text>
        <dbReference type="Rhea" id="RHEA:20661"/>
        <dbReference type="ChEBI" id="CHEBI:15377"/>
        <dbReference type="ChEBI" id="CHEBI:57416"/>
        <dbReference type="ChEBI" id="CHEBI:57822"/>
        <dbReference type="EC" id="3.4.13.22"/>
    </reaction>
</comment>
<evidence type="ECO:0000256" key="7">
    <source>
        <dbReference type="ARBA" id="ARBA00023049"/>
    </source>
</evidence>
<organism evidence="9 10">
    <name type="scientific">Actinomadura litoris</name>
    <dbReference type="NCBI Taxonomy" id="2678616"/>
    <lineage>
        <taxon>Bacteria</taxon>
        <taxon>Bacillati</taxon>
        <taxon>Actinomycetota</taxon>
        <taxon>Actinomycetes</taxon>
        <taxon>Streptosporangiales</taxon>
        <taxon>Thermomonosporaceae</taxon>
        <taxon>Actinomadura</taxon>
    </lineage>
</organism>
<protein>
    <submittedName>
        <fullName evidence="9">Dipeptidase</fullName>
    </submittedName>
</protein>
<evidence type="ECO:0000256" key="8">
    <source>
        <dbReference type="ARBA" id="ARBA00023316"/>
    </source>
</evidence>
<dbReference type="GO" id="GO:0160237">
    <property type="term" value="F:D-Ala-D-Ala dipeptidase activity"/>
    <property type="evidence" value="ECO:0007669"/>
    <property type="project" value="UniProtKB-EC"/>
</dbReference>
<dbReference type="GO" id="GO:0046872">
    <property type="term" value="F:metal ion binding"/>
    <property type="evidence" value="ECO:0007669"/>
    <property type="project" value="UniProtKB-KW"/>
</dbReference>
<comment type="caution">
    <text evidence="9">The sequence shown here is derived from an EMBL/GenBank/DDBJ whole genome shotgun (WGS) entry which is preliminary data.</text>
</comment>
<evidence type="ECO:0000256" key="6">
    <source>
        <dbReference type="ARBA" id="ARBA00022997"/>
    </source>
</evidence>
<dbReference type="RefSeq" id="WP_156220854.1">
    <property type="nucleotide sequence ID" value="NZ_WOFH01000015.1"/>
</dbReference>
<dbReference type="PANTHER" id="PTHR43126">
    <property type="entry name" value="D-ALANYL-D-ALANINE DIPEPTIDASE"/>
    <property type="match status" value="1"/>
</dbReference>
<evidence type="ECO:0000313" key="10">
    <source>
        <dbReference type="Proteomes" id="UP000432015"/>
    </source>
</evidence>
<keyword evidence="2" id="KW-0645">Protease</keyword>
<keyword evidence="3" id="KW-0479">Metal-binding</keyword>
<gene>
    <name evidence="9" type="ORF">GNZ18_34615</name>
</gene>
<dbReference type="GO" id="GO:0008237">
    <property type="term" value="F:metallopeptidase activity"/>
    <property type="evidence" value="ECO:0007669"/>
    <property type="project" value="UniProtKB-KW"/>
</dbReference>
<evidence type="ECO:0000256" key="3">
    <source>
        <dbReference type="ARBA" id="ARBA00022723"/>
    </source>
</evidence>
<dbReference type="GO" id="GO:0006508">
    <property type="term" value="P:proteolysis"/>
    <property type="evidence" value="ECO:0007669"/>
    <property type="project" value="UniProtKB-KW"/>
</dbReference>
<dbReference type="AlphaFoldDB" id="A0A7K1LBP4"/>
<keyword evidence="4" id="KW-0378">Hydrolase</keyword>
<dbReference type="SUPFAM" id="SSF55166">
    <property type="entry name" value="Hedgehog/DD-peptidase"/>
    <property type="match status" value="1"/>
</dbReference>
<keyword evidence="7" id="KW-0482">Metalloprotease</keyword>
<dbReference type="InterPro" id="IPR009045">
    <property type="entry name" value="Zn_M74/Hedgehog-like"/>
</dbReference>
<sequence length="189" mass="21180">MCEIVLMSDPRVTAVSISECGETLSDLRRHEGLLVDPRKRSESDTYFYLRQGLADRLEEAEALLPSGMRFLIVEGYRSLALQRRYFDEYASRLRTENPDWDEQLVRSATSRFVSPPEVAPHCMGAAVDLTLADDDGNEFDLGTMMNATPEESTGACYTHAPNISNQARELRSILGKALNAVELVNYPTE</sequence>
<dbReference type="PANTHER" id="PTHR43126:SF2">
    <property type="entry name" value="D-ALANYL-D-ALANINE DIPEPTIDASE"/>
    <property type="match status" value="1"/>
</dbReference>
<dbReference type="Gene3D" id="3.30.1380.10">
    <property type="match status" value="1"/>
</dbReference>
<proteinExistence type="predicted"/>
<evidence type="ECO:0000256" key="4">
    <source>
        <dbReference type="ARBA" id="ARBA00022801"/>
    </source>
</evidence>
<dbReference type="Proteomes" id="UP000432015">
    <property type="component" value="Unassembled WGS sequence"/>
</dbReference>
<keyword evidence="5" id="KW-0862">Zinc</keyword>
<keyword evidence="6" id="KW-0224">Dipeptidase</keyword>
<dbReference type="EMBL" id="WOFH01000015">
    <property type="protein sequence ID" value="MUN41686.1"/>
    <property type="molecule type" value="Genomic_DNA"/>
</dbReference>
<evidence type="ECO:0000256" key="2">
    <source>
        <dbReference type="ARBA" id="ARBA00022670"/>
    </source>
</evidence>
<reference evidence="9 10" key="1">
    <citation type="submission" date="2019-11" db="EMBL/GenBank/DDBJ databases">
        <authorList>
            <person name="Cao P."/>
        </authorList>
    </citation>
    <scope>NUCLEOTIDE SEQUENCE [LARGE SCALE GENOMIC DNA]</scope>
    <source>
        <strain evidence="9 10">NEAU-AAG5</strain>
    </source>
</reference>
<dbReference type="InterPro" id="IPR000755">
    <property type="entry name" value="A_A_dipeptidase"/>
</dbReference>
<keyword evidence="8" id="KW-0961">Cell wall biogenesis/degradation</keyword>
<evidence type="ECO:0000313" key="9">
    <source>
        <dbReference type="EMBL" id="MUN41686.1"/>
    </source>
</evidence>